<dbReference type="GO" id="GO:0043171">
    <property type="term" value="P:peptide catabolic process"/>
    <property type="evidence" value="ECO:0007669"/>
    <property type="project" value="TreeGrafter"/>
</dbReference>
<evidence type="ECO:0000313" key="17">
    <source>
        <dbReference type="Proteomes" id="UP000515312"/>
    </source>
</evidence>
<dbReference type="Pfam" id="PF11838">
    <property type="entry name" value="ERAP1_C"/>
    <property type="match status" value="1"/>
</dbReference>
<evidence type="ECO:0000256" key="11">
    <source>
        <dbReference type="ARBA" id="ARBA00023049"/>
    </source>
</evidence>
<dbReference type="GO" id="GO:0016285">
    <property type="term" value="F:alanyl aminopeptidase activity"/>
    <property type="evidence" value="ECO:0007669"/>
    <property type="project" value="UniProtKB-EC"/>
</dbReference>
<dbReference type="CDD" id="cd09602">
    <property type="entry name" value="M1_APN"/>
    <property type="match status" value="1"/>
</dbReference>
<evidence type="ECO:0000256" key="6">
    <source>
        <dbReference type="ARBA" id="ARBA00022438"/>
    </source>
</evidence>
<evidence type="ECO:0000256" key="1">
    <source>
        <dbReference type="ARBA" id="ARBA00000098"/>
    </source>
</evidence>
<proteinExistence type="inferred from homology"/>
<dbReference type="PANTHER" id="PTHR11533">
    <property type="entry name" value="PROTEASE M1 ZINC METALLOPROTEASE"/>
    <property type="match status" value="1"/>
</dbReference>
<keyword evidence="10" id="KW-0862">Zinc</keyword>
<dbReference type="RefSeq" id="WP_186744633.1">
    <property type="nucleotide sequence ID" value="NZ_CP060394.1"/>
</dbReference>
<dbReference type="GO" id="GO:0006508">
    <property type="term" value="P:proteolysis"/>
    <property type="evidence" value="ECO:0007669"/>
    <property type="project" value="UniProtKB-KW"/>
</dbReference>
<reference evidence="16 17" key="1">
    <citation type="submission" date="2020-08" db="EMBL/GenBank/DDBJ databases">
        <title>Edaphobacter telluris sp. nov. and Acidobacterium dinghuensis sp. nov., two acidobacteria isolated from forest soil.</title>
        <authorList>
            <person name="Fu J."/>
            <person name="Qiu L."/>
        </authorList>
    </citation>
    <scope>NUCLEOTIDE SEQUENCE [LARGE SCALE GENOMIC DNA]</scope>
    <source>
        <strain evidence="16">4Y35</strain>
    </source>
</reference>
<dbReference type="GO" id="GO:0005737">
    <property type="term" value="C:cytoplasm"/>
    <property type="evidence" value="ECO:0007669"/>
    <property type="project" value="TreeGrafter"/>
</dbReference>
<dbReference type="Pfam" id="PF17900">
    <property type="entry name" value="Peptidase_M1_N"/>
    <property type="match status" value="1"/>
</dbReference>
<dbReference type="EMBL" id="CP060394">
    <property type="protein sequence ID" value="QNI33306.1"/>
    <property type="molecule type" value="Genomic_DNA"/>
</dbReference>
<protein>
    <recommendedName>
        <fullName evidence="5">Aminopeptidase N</fullName>
        <ecNumber evidence="4">3.4.11.2</ecNumber>
    </recommendedName>
</protein>
<dbReference type="EC" id="3.4.11.2" evidence="4"/>
<comment type="cofactor">
    <cofactor evidence="2">
        <name>Zn(2+)</name>
        <dbReference type="ChEBI" id="CHEBI:29105"/>
    </cofactor>
</comment>
<dbReference type="Pfam" id="PF01433">
    <property type="entry name" value="Peptidase_M1"/>
    <property type="match status" value="1"/>
</dbReference>
<dbReference type="GO" id="GO:0016020">
    <property type="term" value="C:membrane"/>
    <property type="evidence" value="ECO:0007669"/>
    <property type="project" value="TreeGrafter"/>
</dbReference>
<evidence type="ECO:0000256" key="7">
    <source>
        <dbReference type="ARBA" id="ARBA00022670"/>
    </source>
</evidence>
<comment type="catalytic activity">
    <reaction evidence="1">
        <text>Release of an N-terminal amino acid, Xaa-|-Yaa- from a peptide, amide or arylamide. Xaa is preferably Ala, but may be most amino acids including Pro (slow action). When a terminal hydrophobic residue is followed by a prolyl residue, the two may be released as an intact Xaa-Pro dipeptide.</text>
        <dbReference type="EC" id="3.4.11.2"/>
    </reaction>
</comment>
<sequence>MRVWQRLWRRAWRLGVIGVTIGLSVSSASAFAEPAKAKVDSGITRALAVERAGRVSDLHYALRFKLRAHAESMHGEEVLLFTLRSGAGQADLPLDYRDGTISSATLNGVALEPLLTNGHLILPAQLLHVGENKLGVSFTSRVATAGAAITRYDDKDDGSEYLYSLFVPMDASMAFPCFDQPDMKARFSLALDAPSEWKVIGNTAPESTERNGTSTVTRFAETKPISTYLFAFAAGPWVNVHPIAGMPDVYVRRSQLKRAEPEAPQLQEITTRGMKWLADYFQQPFPFPKYDIVLIPGFPFGGMEHAGETFLREDSVLFRTAPTESDRFQRNILTLHELTHQWFGDLVTMRWFDDLWLKEGFAQYMAYRSLDSLEPKAQAWKHFYEDIKPQAYGIDETEGTTPIFQNIPNLKDAKSAYGAIVYQKAPAILKQLEFQLGADAFRNGLRIYLKEHAYANAQWSDLIGAFQTASGQDVRTWADAWVLRRGMPEVNVNYRCDAQGKLTELRLTQKDALPDGYLWPISNEVWLGYGKSGRASVRHRVNWSTAEIVVPEVVGEECPDEVFANYGDQAYGRFLLDEKSQAFVRQTILAGALRTEDTDPLLRSQLWGALWDGVHVAQSPPRAYVELVLANLPQEQDETLARIQGGHATTAVQRYMSAQARSPLAMRMEAIVTHRMLSAQTTGLRIVSFRTLTAVTETDAGRATLKGLLAGKVSVPGVELRPLDRWNLVEKLILLNDPEAASFFAAESKRDQTGDGQKYAWAVQAAVPDSATKDRYFAQYTLAPTSAEAKPEDWLTQSLRPFNAWNQSDLTEPFLGRALDQLPKIKRDRKIFFLGAWLGAFLGGQVSPDADAVVRHWLSQPDIDPDLRLKVLENADELERTVRIRQRFPE</sequence>
<keyword evidence="9" id="KW-0378">Hydrolase</keyword>
<dbReference type="AlphaFoldDB" id="A0A7G8BL86"/>
<evidence type="ECO:0000259" key="13">
    <source>
        <dbReference type="Pfam" id="PF01433"/>
    </source>
</evidence>
<name>A0A7G8BL86_9BACT</name>
<dbReference type="GO" id="GO:0005615">
    <property type="term" value="C:extracellular space"/>
    <property type="evidence" value="ECO:0007669"/>
    <property type="project" value="TreeGrafter"/>
</dbReference>
<dbReference type="SUPFAM" id="SSF55486">
    <property type="entry name" value="Metalloproteases ('zincins'), catalytic domain"/>
    <property type="match status" value="1"/>
</dbReference>
<evidence type="ECO:0000259" key="14">
    <source>
        <dbReference type="Pfam" id="PF11838"/>
    </source>
</evidence>
<evidence type="ECO:0000256" key="4">
    <source>
        <dbReference type="ARBA" id="ARBA00012564"/>
    </source>
</evidence>
<feature type="domain" description="Peptidase M1 membrane alanine aminopeptidase" evidence="13">
    <location>
        <begin position="268"/>
        <end position="481"/>
    </location>
</feature>
<dbReference type="SUPFAM" id="SSF63737">
    <property type="entry name" value="Leukotriene A4 hydrolase N-terminal domain"/>
    <property type="match status" value="1"/>
</dbReference>
<dbReference type="InterPro" id="IPR050344">
    <property type="entry name" value="Peptidase_M1_aminopeptidases"/>
</dbReference>
<dbReference type="InterPro" id="IPR014782">
    <property type="entry name" value="Peptidase_M1_dom"/>
</dbReference>
<feature type="domain" description="ERAP1-like C-terminal" evidence="14">
    <location>
        <begin position="562"/>
        <end position="879"/>
    </location>
</feature>
<keyword evidence="6" id="KW-0031">Aminopeptidase</keyword>
<feature type="domain" description="Aminopeptidase N-like N-terminal" evidence="15">
    <location>
        <begin position="58"/>
        <end position="229"/>
    </location>
</feature>
<dbReference type="GO" id="GO:0042277">
    <property type="term" value="F:peptide binding"/>
    <property type="evidence" value="ECO:0007669"/>
    <property type="project" value="TreeGrafter"/>
</dbReference>
<dbReference type="GO" id="GO:0070006">
    <property type="term" value="F:metalloaminopeptidase activity"/>
    <property type="evidence" value="ECO:0007669"/>
    <property type="project" value="TreeGrafter"/>
</dbReference>
<dbReference type="InterPro" id="IPR001930">
    <property type="entry name" value="Peptidase_M1"/>
</dbReference>
<evidence type="ECO:0000256" key="5">
    <source>
        <dbReference type="ARBA" id="ARBA00015611"/>
    </source>
</evidence>
<evidence type="ECO:0000259" key="15">
    <source>
        <dbReference type="Pfam" id="PF17900"/>
    </source>
</evidence>
<evidence type="ECO:0000256" key="3">
    <source>
        <dbReference type="ARBA" id="ARBA00010136"/>
    </source>
</evidence>
<evidence type="ECO:0000256" key="10">
    <source>
        <dbReference type="ARBA" id="ARBA00022833"/>
    </source>
</evidence>
<keyword evidence="7" id="KW-0645">Protease</keyword>
<comment type="similarity">
    <text evidence="3">Belongs to the peptidase M1 family.</text>
</comment>
<dbReference type="PRINTS" id="PR00756">
    <property type="entry name" value="ALADIPTASE"/>
</dbReference>
<keyword evidence="11" id="KW-0482">Metalloprotease</keyword>
<feature type="signal peptide" evidence="12">
    <location>
        <begin position="1"/>
        <end position="32"/>
    </location>
</feature>
<keyword evidence="17" id="KW-1185">Reference proteome</keyword>
<evidence type="ECO:0000256" key="9">
    <source>
        <dbReference type="ARBA" id="ARBA00022801"/>
    </source>
</evidence>
<organism evidence="16 17">
    <name type="scientific">Alloacidobacterium dinghuense</name>
    <dbReference type="NCBI Taxonomy" id="2763107"/>
    <lineage>
        <taxon>Bacteria</taxon>
        <taxon>Pseudomonadati</taxon>
        <taxon>Acidobacteriota</taxon>
        <taxon>Terriglobia</taxon>
        <taxon>Terriglobales</taxon>
        <taxon>Acidobacteriaceae</taxon>
        <taxon>Alloacidobacterium</taxon>
    </lineage>
</organism>
<keyword evidence="12" id="KW-0732">Signal</keyword>
<gene>
    <name evidence="16" type="ORF">H7849_04925</name>
</gene>
<accession>A0A7G8BL86</accession>
<evidence type="ECO:0000256" key="12">
    <source>
        <dbReference type="SAM" id="SignalP"/>
    </source>
</evidence>
<dbReference type="PANTHER" id="PTHR11533:SF174">
    <property type="entry name" value="PUROMYCIN-SENSITIVE AMINOPEPTIDASE-RELATED"/>
    <property type="match status" value="1"/>
</dbReference>
<dbReference type="InterPro" id="IPR045357">
    <property type="entry name" value="Aminopeptidase_N-like_N"/>
</dbReference>
<keyword evidence="8" id="KW-0479">Metal-binding</keyword>
<evidence type="ECO:0000256" key="8">
    <source>
        <dbReference type="ARBA" id="ARBA00022723"/>
    </source>
</evidence>
<dbReference type="Proteomes" id="UP000515312">
    <property type="component" value="Chromosome"/>
</dbReference>
<dbReference type="InterPro" id="IPR042097">
    <property type="entry name" value="Aminopeptidase_N-like_N_sf"/>
</dbReference>
<dbReference type="Gene3D" id="1.10.390.10">
    <property type="entry name" value="Neutral Protease Domain 2"/>
    <property type="match status" value="1"/>
</dbReference>
<dbReference type="Gene3D" id="2.60.40.1730">
    <property type="entry name" value="tricorn interacting facor f3 domain"/>
    <property type="match status" value="1"/>
</dbReference>
<evidence type="ECO:0000256" key="2">
    <source>
        <dbReference type="ARBA" id="ARBA00001947"/>
    </source>
</evidence>
<dbReference type="InterPro" id="IPR027268">
    <property type="entry name" value="Peptidase_M4/M1_CTD_sf"/>
</dbReference>
<feature type="chain" id="PRO_5028907116" description="Aminopeptidase N" evidence="12">
    <location>
        <begin position="33"/>
        <end position="890"/>
    </location>
</feature>
<dbReference type="InterPro" id="IPR024571">
    <property type="entry name" value="ERAP1-like_C_dom"/>
</dbReference>
<dbReference type="KEGG" id="adin:H7849_04925"/>
<evidence type="ECO:0000313" key="16">
    <source>
        <dbReference type="EMBL" id="QNI33306.1"/>
    </source>
</evidence>
<dbReference type="GO" id="GO:0008270">
    <property type="term" value="F:zinc ion binding"/>
    <property type="evidence" value="ECO:0007669"/>
    <property type="project" value="InterPro"/>
</dbReference>